<evidence type="ECO:0000256" key="1">
    <source>
        <dbReference type="SAM" id="MobiDB-lite"/>
    </source>
</evidence>
<feature type="compositionally biased region" description="Low complexity" evidence="1">
    <location>
        <begin position="200"/>
        <end position="213"/>
    </location>
</feature>
<protein>
    <submittedName>
        <fullName evidence="2">Uncharacterized protein</fullName>
    </submittedName>
</protein>
<sequence>MSQEPTFNGVPLSQMNEQMRFEYNKLKEIEKDLAESQNVCSVFTEAQFRRQGLPLLSGMLDGTFNEETWTAYVGSPFVPLQIVDDADNSKLLFTIPALLNTGRSLITVDGEPSLSDETEYIRRQVDVIATVGETQMYKMIDYTLTGIENMSLAENSVRAKYIIDLLNWIFRRYGVGGQLPYPEGLVEYVDKITGGKNTATAAETSAQAPAQTQPIVGIGDGEDY</sequence>
<dbReference type="EMBL" id="KU726251">
    <property type="protein sequence ID" value="AMR59677.1"/>
    <property type="molecule type" value="Genomic_DNA"/>
</dbReference>
<name>A0A142II89_9CAUD</name>
<feature type="region of interest" description="Disordered" evidence="1">
    <location>
        <begin position="200"/>
        <end position="224"/>
    </location>
</feature>
<gene>
    <name evidence="2" type="ORF">SEGD1_028</name>
</gene>
<accession>A0A142II89</accession>
<evidence type="ECO:0000313" key="3">
    <source>
        <dbReference type="Proteomes" id="UP000223976"/>
    </source>
</evidence>
<evidence type="ECO:0000313" key="2">
    <source>
        <dbReference type="EMBL" id="AMR59677.1"/>
    </source>
</evidence>
<organism evidence="2 3">
    <name type="scientific">Enterobacteria phage SEGD1</name>
    <dbReference type="NCBI Taxonomy" id="1805456"/>
    <lineage>
        <taxon>Viruses</taxon>
        <taxon>Duplodnaviria</taxon>
        <taxon>Heunggongvirae</taxon>
        <taxon>Uroviricota</taxon>
        <taxon>Caudoviricetes</taxon>
        <taxon>Chimalliviridae</taxon>
        <taxon>Seoulvirus</taxon>
        <taxon>Seoulvirus SPN3US</taxon>
    </lineage>
</organism>
<dbReference type="Proteomes" id="UP000223976">
    <property type="component" value="Segment"/>
</dbReference>
<proteinExistence type="predicted"/>
<reference evidence="2 3" key="1">
    <citation type="submission" date="2016-02" db="EMBL/GenBank/DDBJ databases">
        <title>Complete genome sequence of a polyvalent bacteriophage, SEGD1, simultaneously inhibiting both Salmonella enterica and Escherichia coli O157:H7.</title>
        <authorList>
            <person name="Fan J."/>
            <person name="Ma J."/>
        </authorList>
    </citation>
    <scope>NUCLEOTIDE SEQUENCE [LARGE SCALE GENOMIC DNA]</scope>
</reference>